<reference evidence="1 2" key="1">
    <citation type="journal article" date="2023" name="Hortic Res">
        <title>Pangenome of water caltrop reveals structural variations and asymmetric subgenome divergence after allopolyploidization.</title>
        <authorList>
            <person name="Zhang X."/>
            <person name="Chen Y."/>
            <person name="Wang L."/>
            <person name="Yuan Y."/>
            <person name="Fang M."/>
            <person name="Shi L."/>
            <person name="Lu R."/>
            <person name="Comes H.P."/>
            <person name="Ma Y."/>
            <person name="Chen Y."/>
            <person name="Huang G."/>
            <person name="Zhou Y."/>
            <person name="Zheng Z."/>
            <person name="Qiu Y."/>
        </authorList>
    </citation>
    <scope>NUCLEOTIDE SEQUENCE [LARGE SCALE GENOMIC DNA]</scope>
    <source>
        <tissue evidence="1">Mature leaves and different stages of flower and fruit</tissue>
    </source>
</reference>
<accession>A0AAN7R607</accession>
<comment type="caution">
    <text evidence="1">The sequence shown here is derived from an EMBL/GenBank/DDBJ whole genome shotgun (WGS) entry which is preliminary data.</text>
</comment>
<organism evidence="1 2">
    <name type="scientific">Trapa natans</name>
    <name type="common">Water chestnut</name>
    <dbReference type="NCBI Taxonomy" id="22666"/>
    <lineage>
        <taxon>Eukaryota</taxon>
        <taxon>Viridiplantae</taxon>
        <taxon>Streptophyta</taxon>
        <taxon>Embryophyta</taxon>
        <taxon>Tracheophyta</taxon>
        <taxon>Spermatophyta</taxon>
        <taxon>Magnoliopsida</taxon>
        <taxon>eudicotyledons</taxon>
        <taxon>Gunneridae</taxon>
        <taxon>Pentapetalae</taxon>
        <taxon>rosids</taxon>
        <taxon>malvids</taxon>
        <taxon>Myrtales</taxon>
        <taxon>Lythraceae</taxon>
        <taxon>Trapa</taxon>
    </lineage>
</organism>
<dbReference type="AlphaFoldDB" id="A0AAN7R607"/>
<dbReference type="EMBL" id="JAXQNO010000010">
    <property type="protein sequence ID" value="KAK4789650.1"/>
    <property type="molecule type" value="Genomic_DNA"/>
</dbReference>
<keyword evidence="2" id="KW-1185">Reference proteome</keyword>
<dbReference type="Proteomes" id="UP001346149">
    <property type="component" value="Unassembled WGS sequence"/>
</dbReference>
<protein>
    <submittedName>
        <fullName evidence="1">Uncharacterized protein</fullName>
    </submittedName>
</protein>
<proteinExistence type="predicted"/>
<evidence type="ECO:0000313" key="2">
    <source>
        <dbReference type="Proteomes" id="UP001346149"/>
    </source>
</evidence>
<sequence>MNMDIVSKVGKELYRSKTSSRRHQIIKKGKYHGFGSSRSGVVSGENLSSENNFSEDYIVFRIREDGAIDVVEDEQEVSSHLHQIGEYRKSIKGKDVADKGDHSDDSFSFPELGCDWIGSPVKMPRPVERKIPTLCLRFRCFKV</sequence>
<evidence type="ECO:0000313" key="1">
    <source>
        <dbReference type="EMBL" id="KAK4789650.1"/>
    </source>
</evidence>
<gene>
    <name evidence="1" type="ORF">SAY86_016954</name>
</gene>
<name>A0AAN7R607_TRANT</name>